<organism evidence="1 2">
    <name type="scientific">Moniliophthora roreri</name>
    <name type="common">Frosty pod rot fungus</name>
    <name type="synonym">Monilia roreri</name>
    <dbReference type="NCBI Taxonomy" id="221103"/>
    <lineage>
        <taxon>Eukaryota</taxon>
        <taxon>Fungi</taxon>
        <taxon>Dikarya</taxon>
        <taxon>Basidiomycota</taxon>
        <taxon>Agaricomycotina</taxon>
        <taxon>Agaricomycetes</taxon>
        <taxon>Agaricomycetidae</taxon>
        <taxon>Agaricales</taxon>
        <taxon>Marasmiineae</taxon>
        <taxon>Marasmiaceae</taxon>
        <taxon>Moniliophthora</taxon>
    </lineage>
</organism>
<comment type="caution">
    <text evidence="1">The sequence shown here is derived from an EMBL/GenBank/DDBJ whole genome shotgun (WGS) entry which is preliminary data.</text>
</comment>
<reference evidence="1 2" key="1">
    <citation type="submission" date="2015-12" db="EMBL/GenBank/DDBJ databases">
        <title>Draft genome sequence of Moniliophthora roreri, the causal agent of frosty pod rot of cacao.</title>
        <authorList>
            <person name="Aime M.C."/>
            <person name="Diaz-Valderrama J.R."/>
            <person name="Kijpornyongpan T."/>
            <person name="Phillips-Mora W."/>
        </authorList>
    </citation>
    <scope>NUCLEOTIDE SEQUENCE [LARGE SCALE GENOMIC DNA]</scope>
    <source>
        <strain evidence="1 2">MCA 2952</strain>
    </source>
</reference>
<proteinExistence type="predicted"/>
<dbReference type="AlphaFoldDB" id="A0A0W0G7P4"/>
<evidence type="ECO:0000313" key="1">
    <source>
        <dbReference type="EMBL" id="KTB44555.1"/>
    </source>
</evidence>
<accession>A0A0W0G7P4</accession>
<evidence type="ECO:0000313" key="2">
    <source>
        <dbReference type="Proteomes" id="UP000054988"/>
    </source>
</evidence>
<name>A0A0W0G7P4_MONRR</name>
<dbReference type="EMBL" id="LATX01000895">
    <property type="protein sequence ID" value="KTB44555.1"/>
    <property type="molecule type" value="Genomic_DNA"/>
</dbReference>
<dbReference type="eggNOG" id="KOG0519">
    <property type="taxonomic scope" value="Eukaryota"/>
</dbReference>
<sequence>MGAKYLSRLVRLHLRRRSILMNMLAIEPELHSPTKACGLGAQRELKEKWYMAIALLTPEIKAGHIRELVMAQTNDLTCEECIKARDARLNAILTEWSISVVSLSSIGSKI</sequence>
<gene>
    <name evidence="1" type="ORF">WG66_2812</name>
</gene>
<protein>
    <submittedName>
        <fullName evidence="1">Uncharacterized protein</fullName>
    </submittedName>
</protein>
<dbReference type="Proteomes" id="UP000054988">
    <property type="component" value="Unassembled WGS sequence"/>
</dbReference>